<dbReference type="PANTHER" id="PTHR36373:SF1">
    <property type="entry name" value="EXPRESSED PROTEIN"/>
    <property type="match status" value="1"/>
</dbReference>
<evidence type="ECO:0000256" key="2">
    <source>
        <dbReference type="SAM" id="MobiDB-lite"/>
    </source>
</evidence>
<feature type="region of interest" description="Disordered" evidence="2">
    <location>
        <begin position="322"/>
        <end position="348"/>
    </location>
</feature>
<evidence type="ECO:0000313" key="3">
    <source>
        <dbReference type="EMBL" id="KAK9913108.1"/>
    </source>
</evidence>
<reference evidence="3 4" key="1">
    <citation type="journal article" date="2023" name="G3 (Bethesda)">
        <title>A chromosome-length genome assembly and annotation of blackberry (Rubus argutus, cv. 'Hillquist').</title>
        <authorList>
            <person name="Bruna T."/>
            <person name="Aryal R."/>
            <person name="Dudchenko O."/>
            <person name="Sargent D.J."/>
            <person name="Mead D."/>
            <person name="Buti M."/>
            <person name="Cavallini A."/>
            <person name="Hytonen T."/>
            <person name="Andres J."/>
            <person name="Pham M."/>
            <person name="Weisz D."/>
            <person name="Mascagni F."/>
            <person name="Usai G."/>
            <person name="Natali L."/>
            <person name="Bassil N."/>
            <person name="Fernandez G.E."/>
            <person name="Lomsadze A."/>
            <person name="Armour M."/>
            <person name="Olukolu B."/>
            <person name="Poorten T."/>
            <person name="Britton C."/>
            <person name="Davik J."/>
            <person name="Ashrafi H."/>
            <person name="Aiden E.L."/>
            <person name="Borodovsky M."/>
            <person name="Worthington M."/>
        </authorList>
    </citation>
    <scope>NUCLEOTIDE SEQUENCE [LARGE SCALE GENOMIC DNA]</scope>
    <source>
        <strain evidence="3">PI 553951</strain>
    </source>
</reference>
<dbReference type="Proteomes" id="UP001457282">
    <property type="component" value="Unassembled WGS sequence"/>
</dbReference>
<dbReference type="PANTHER" id="PTHR36373">
    <property type="entry name" value="EXPRESSED PROTEIN"/>
    <property type="match status" value="1"/>
</dbReference>
<gene>
    <name evidence="3" type="ORF">M0R45_036933</name>
</gene>
<evidence type="ECO:0008006" key="5">
    <source>
        <dbReference type="Google" id="ProtNLM"/>
    </source>
</evidence>
<feature type="compositionally biased region" description="Polar residues" evidence="2">
    <location>
        <begin position="114"/>
        <end position="124"/>
    </location>
</feature>
<keyword evidence="1" id="KW-0175">Coiled coil</keyword>
<dbReference type="AlphaFoldDB" id="A0AAW1VXU7"/>
<feature type="region of interest" description="Disordered" evidence="2">
    <location>
        <begin position="93"/>
        <end position="156"/>
    </location>
</feature>
<sequence>MEPAKIDWKNLEWRFVEDKSYEQINAPKWFDFLNPNDNRVDDQAWFCRPECNHPKTAEDFLRSSPFKVPSPSAVSGVSPLGDKIQRDVKLKRRGLTPASVYPTNNSRFKDDSENQNPNLSTLPNYQAKAMKEAIKSSTEKKQPIDSTPENNEVLPRLKSTLSARNLFAGKDILNQITDFCGELKRMAMKAREREEVERMDVKKDIVENKEEEANKAESNGALNGRERERMPLIEVGKGTTERMVKKEECNGEVLGEVNGKQRERLPLLDVSKGKTEGIEGRILKEGKRMIKKRVDEAENVPVSLNLENVKRKGGNDLLQIRTNPPSPQCFSATRPSSKITPSKASKSKLMEKGGILQGQNNKQVIAKDDPNDKAKGVCNADGREARTLDVFWFLKPCTLST</sequence>
<proteinExistence type="predicted"/>
<comment type="caution">
    <text evidence="3">The sequence shown here is derived from an EMBL/GenBank/DDBJ whole genome shotgun (WGS) entry which is preliminary data.</text>
</comment>
<organism evidence="3 4">
    <name type="scientific">Rubus argutus</name>
    <name type="common">Southern blackberry</name>
    <dbReference type="NCBI Taxonomy" id="59490"/>
    <lineage>
        <taxon>Eukaryota</taxon>
        <taxon>Viridiplantae</taxon>
        <taxon>Streptophyta</taxon>
        <taxon>Embryophyta</taxon>
        <taxon>Tracheophyta</taxon>
        <taxon>Spermatophyta</taxon>
        <taxon>Magnoliopsida</taxon>
        <taxon>eudicotyledons</taxon>
        <taxon>Gunneridae</taxon>
        <taxon>Pentapetalae</taxon>
        <taxon>rosids</taxon>
        <taxon>fabids</taxon>
        <taxon>Rosales</taxon>
        <taxon>Rosaceae</taxon>
        <taxon>Rosoideae</taxon>
        <taxon>Rosoideae incertae sedis</taxon>
        <taxon>Rubus</taxon>
    </lineage>
</organism>
<name>A0AAW1VXU7_RUBAR</name>
<feature type="compositionally biased region" description="Basic and acidic residues" evidence="2">
    <location>
        <begin position="129"/>
        <end position="143"/>
    </location>
</feature>
<evidence type="ECO:0000313" key="4">
    <source>
        <dbReference type="Proteomes" id="UP001457282"/>
    </source>
</evidence>
<keyword evidence="4" id="KW-1185">Reference proteome</keyword>
<protein>
    <recommendedName>
        <fullName evidence="5">Interferon-activable protein</fullName>
    </recommendedName>
</protein>
<accession>A0AAW1VXU7</accession>
<feature type="coiled-coil region" evidence="1">
    <location>
        <begin position="189"/>
        <end position="219"/>
    </location>
</feature>
<feature type="compositionally biased region" description="Polar residues" evidence="2">
    <location>
        <begin position="322"/>
        <end position="344"/>
    </location>
</feature>
<evidence type="ECO:0000256" key="1">
    <source>
        <dbReference type="SAM" id="Coils"/>
    </source>
</evidence>
<dbReference type="EMBL" id="JBEDUW010000007">
    <property type="protein sequence ID" value="KAK9913108.1"/>
    <property type="molecule type" value="Genomic_DNA"/>
</dbReference>